<keyword evidence="4" id="KW-1185">Reference proteome</keyword>
<dbReference type="Pfam" id="PF19778">
    <property type="entry name" value="RE_endonuc"/>
    <property type="match status" value="1"/>
</dbReference>
<dbReference type="GO" id="GO:0005524">
    <property type="term" value="F:ATP binding"/>
    <property type="evidence" value="ECO:0007669"/>
    <property type="project" value="InterPro"/>
</dbReference>
<dbReference type="Pfam" id="PF04851">
    <property type="entry name" value="ResIII"/>
    <property type="match status" value="1"/>
</dbReference>
<evidence type="ECO:0000313" key="4">
    <source>
        <dbReference type="Proteomes" id="UP000000365"/>
    </source>
</evidence>
<dbReference type="InterPro" id="IPR006935">
    <property type="entry name" value="Helicase/UvrB_N"/>
</dbReference>
<protein>
    <submittedName>
        <fullName evidence="3">Type III restriction enzyme, res subunit</fullName>
    </submittedName>
</protein>
<dbReference type="AlphaFoldDB" id="A2SSR3"/>
<dbReference type="eggNOG" id="arCOG06887">
    <property type="taxonomic scope" value="Archaea"/>
</dbReference>
<feature type="domain" description="Type III restriction enzyme C-terminal endonuclease" evidence="2">
    <location>
        <begin position="946"/>
        <end position="1054"/>
    </location>
</feature>
<evidence type="ECO:0000259" key="2">
    <source>
        <dbReference type="Pfam" id="PF19778"/>
    </source>
</evidence>
<dbReference type="STRING" id="410358.Mlab_1200"/>
<dbReference type="Proteomes" id="UP000000365">
    <property type="component" value="Chromosome"/>
</dbReference>
<proteinExistence type="predicted"/>
<dbReference type="HOGENOM" id="CLU_011799_0_0_2"/>
<evidence type="ECO:0000259" key="1">
    <source>
        <dbReference type="Pfam" id="PF04851"/>
    </source>
</evidence>
<dbReference type="EMBL" id="CP000559">
    <property type="protein sequence ID" value="ABN07369.1"/>
    <property type="molecule type" value="Genomic_DNA"/>
</dbReference>
<dbReference type="RefSeq" id="WP_011833572.1">
    <property type="nucleotide sequence ID" value="NC_008942.1"/>
</dbReference>
<dbReference type="SUPFAM" id="SSF52540">
    <property type="entry name" value="P-loop containing nucleoside triphosphate hydrolases"/>
    <property type="match status" value="1"/>
</dbReference>
<reference evidence="3 4" key="1">
    <citation type="journal article" date="2009" name="Stand. Genomic Sci.">
        <title>Complete genome sequence of Methanocorpusculum labreanum type strain Z.</title>
        <authorList>
            <person name="Anderson I.J."/>
            <person name="Sieprawska-Lupa M."/>
            <person name="Goltsman E."/>
            <person name="Lapidus A."/>
            <person name="Copeland A."/>
            <person name="Glavina Del Rio T."/>
            <person name="Tice H."/>
            <person name="Dalin E."/>
            <person name="Barry K."/>
            <person name="Pitluck S."/>
            <person name="Hauser L."/>
            <person name="Land M."/>
            <person name="Lucas S."/>
            <person name="Richardson P."/>
            <person name="Whitman W.B."/>
            <person name="Kyrpides N.C."/>
        </authorList>
    </citation>
    <scope>NUCLEOTIDE SEQUENCE [LARGE SCALE GENOMIC DNA]</scope>
    <source>
        <strain evidence="4">ATCC 43576 / DSM 4855 / Z</strain>
    </source>
</reference>
<dbReference type="InterPro" id="IPR045572">
    <property type="entry name" value="RE_endonuc_C"/>
</dbReference>
<dbReference type="OrthoDB" id="81916at2157"/>
<dbReference type="Gene3D" id="3.40.50.300">
    <property type="entry name" value="P-loop containing nucleotide triphosphate hydrolases"/>
    <property type="match status" value="2"/>
</dbReference>
<dbReference type="GO" id="GO:0003677">
    <property type="term" value="F:DNA binding"/>
    <property type="evidence" value="ECO:0007669"/>
    <property type="project" value="InterPro"/>
</dbReference>
<name>A2SSR3_METLZ</name>
<dbReference type="KEGG" id="mla:Mlab_1200"/>
<accession>A2SSR3</accession>
<organism evidence="3 4">
    <name type="scientific">Methanocorpusculum labreanum (strain ATCC 43576 / DSM 4855 / Z)</name>
    <dbReference type="NCBI Taxonomy" id="410358"/>
    <lineage>
        <taxon>Archaea</taxon>
        <taxon>Methanobacteriati</taxon>
        <taxon>Methanobacteriota</taxon>
        <taxon>Stenosarchaea group</taxon>
        <taxon>Methanomicrobia</taxon>
        <taxon>Methanomicrobiales</taxon>
        <taxon>Methanocorpusculaceae</taxon>
        <taxon>Methanocorpusculum</taxon>
    </lineage>
</organism>
<dbReference type="GO" id="GO:0015668">
    <property type="term" value="F:type III site-specific deoxyribonuclease activity"/>
    <property type="evidence" value="ECO:0007669"/>
    <property type="project" value="InterPro"/>
</dbReference>
<dbReference type="REBASE" id="14710">
    <property type="entry name" value="MlaZORF1201P"/>
</dbReference>
<feature type="domain" description="Helicase/UvrB N-terminal" evidence="1">
    <location>
        <begin position="63"/>
        <end position="253"/>
    </location>
</feature>
<gene>
    <name evidence="3" type="ordered locus">Mlab_1200</name>
</gene>
<dbReference type="InterPro" id="IPR027417">
    <property type="entry name" value="P-loop_NTPase"/>
</dbReference>
<dbReference type="GeneID" id="4795428"/>
<sequence>MTGKITFKFVDLPYQIDAVNSVVDLFSGQNKTTGESLYKTPGRAELIETRLGRNPRLEIGDTRLLNNLKSIQTQNDHLLPDDELFNYNFSVDMETGTGKTYVYLRTILELHKQYGFTKFIIVVPRIAILQGVKKSIEQLTETFKALYDGIDINARSFIYTSSKIDELRSKFIEGTDLSIVIMNKDAFNKSGINIIQKDREGGTKLWDLIKAVKPIIIIDEPQLIEGTTSKKSSSLRELENLAPLFTLRYSATHKNPYNCVYRLTSYDAYNQNLVKKIRVKTVYGEVPTDFPYIRYVTFTTNLKARIEIFSRDEKRGISKKQYDVSDGDSLHELSGGLEQYQNMFIAGNPHKLDGLTISRGKLGQLTLFNETTGSSNWGITINQGDDSLTLMPGDCTYNEKLREADSTVVRVQIRTAIKNHLDTQFNLLENKKHIKAISLFFIDEVKRIRDDTQADGRGIFLRIFDEEYNTIIHEKKYQDYFKKYEALFPEYKNVLNIREGYFAIDKNNKVVEPESSKKNRLSMLEEDDYNKKSKEDIERGIELILKKKEELISFQTPLAFIFSHSALREGWDNPNVFTLCTLKESSNEMAKKQEIGRGLRLPVDIHGERCYDEDVNMLTVVANSYYDEFAAHLQADFDAEQNFNKDIATVYEFIETLKQAGLPQKKITKDLAKTLEKELRIKAVINSQGKLNPKIDIHNISFTDATLSEHEVAIKNAFIQVMTEKGTKRIYIENGDEKSEENSPHSYIGEESFKNLLNELTLRLEKRTFYQINIDSADFIQEAGRRLNRLLTTKWATAQSITTTTGEVRMKADGKTYVNEQKEEYTTDKTPLVWYKKTDFQIINYIMQQTRLPRLAIYAILNELSPELKEYLRVQDILDNATLELQKTLTEFKSAHISGYQVIDNYLFDKKEIFVPDKIDSETLKKLDDDDAFTFDAYKSKPEKRHALYKYYKTDSKGEKEFAQQLDEDERVLLFTKLHKGGFVIDTPEGNYSPDWAVIYKHSDELTRLYFIVETKIDKERKDLSEVERVKISCGEMHFDAVSKAIGKDVEYLYAKNYRHFTEQIERFEEINIRSP</sequence>
<evidence type="ECO:0000313" key="3">
    <source>
        <dbReference type="EMBL" id="ABN07369.1"/>
    </source>
</evidence>